<dbReference type="Proteomes" id="UP001164746">
    <property type="component" value="Chromosome 14"/>
</dbReference>
<dbReference type="Pfam" id="PF05699">
    <property type="entry name" value="Dimer_Tnp_hAT"/>
    <property type="match status" value="1"/>
</dbReference>
<proteinExistence type="predicted"/>
<protein>
    <submittedName>
        <fullName evidence="7">ZBED1-like protein</fullName>
    </submittedName>
</protein>
<dbReference type="InterPro" id="IPR008906">
    <property type="entry name" value="HATC_C_dom"/>
</dbReference>
<feature type="domain" description="HAT C-terminal dimerisation" evidence="6">
    <location>
        <begin position="254"/>
        <end position="298"/>
    </location>
</feature>
<keyword evidence="4" id="KW-0862">Zinc</keyword>
<dbReference type="EMBL" id="CP111025">
    <property type="protein sequence ID" value="WAR26770.1"/>
    <property type="molecule type" value="Genomic_DNA"/>
</dbReference>
<evidence type="ECO:0000256" key="1">
    <source>
        <dbReference type="ARBA" id="ARBA00004123"/>
    </source>
</evidence>
<keyword evidence="5" id="KW-0539">Nucleus</keyword>
<evidence type="ECO:0000256" key="5">
    <source>
        <dbReference type="ARBA" id="ARBA00023242"/>
    </source>
</evidence>
<evidence type="ECO:0000259" key="6">
    <source>
        <dbReference type="Pfam" id="PF05699"/>
    </source>
</evidence>
<evidence type="ECO:0000313" key="7">
    <source>
        <dbReference type="EMBL" id="WAR26770.1"/>
    </source>
</evidence>
<comment type="subcellular location">
    <subcellularLocation>
        <location evidence="1">Nucleus</location>
    </subcellularLocation>
</comment>
<name>A0ABY7FX45_MYAAR</name>
<reference evidence="7" key="1">
    <citation type="submission" date="2022-11" db="EMBL/GenBank/DDBJ databases">
        <title>Centuries of genome instability and evolution in soft-shell clam transmissible cancer (bioRxiv).</title>
        <authorList>
            <person name="Hart S.F.M."/>
            <person name="Yonemitsu M.A."/>
            <person name="Giersch R.M."/>
            <person name="Beal B.F."/>
            <person name="Arriagada G."/>
            <person name="Davis B.W."/>
            <person name="Ostrander E.A."/>
            <person name="Goff S.P."/>
            <person name="Metzger M.J."/>
        </authorList>
    </citation>
    <scope>NUCLEOTIDE SEQUENCE</scope>
    <source>
        <strain evidence="7">MELC-2E11</strain>
        <tissue evidence="7">Siphon/mantle</tissue>
    </source>
</reference>
<accession>A0ABY7FX45</accession>
<gene>
    <name evidence="7" type="ORF">MAR_012474</name>
</gene>
<dbReference type="PANTHER" id="PTHR46481:SF10">
    <property type="entry name" value="ZINC FINGER BED DOMAIN-CONTAINING PROTEIN 39"/>
    <property type="match status" value="1"/>
</dbReference>
<dbReference type="InterPro" id="IPR052035">
    <property type="entry name" value="ZnF_BED_domain_contain"/>
</dbReference>
<organism evidence="7 8">
    <name type="scientific">Mya arenaria</name>
    <name type="common">Soft-shell clam</name>
    <dbReference type="NCBI Taxonomy" id="6604"/>
    <lineage>
        <taxon>Eukaryota</taxon>
        <taxon>Metazoa</taxon>
        <taxon>Spiralia</taxon>
        <taxon>Lophotrochozoa</taxon>
        <taxon>Mollusca</taxon>
        <taxon>Bivalvia</taxon>
        <taxon>Autobranchia</taxon>
        <taxon>Heteroconchia</taxon>
        <taxon>Euheterodonta</taxon>
        <taxon>Imparidentia</taxon>
        <taxon>Neoheterodontei</taxon>
        <taxon>Myida</taxon>
        <taxon>Myoidea</taxon>
        <taxon>Myidae</taxon>
        <taxon>Mya</taxon>
    </lineage>
</organism>
<feature type="non-terminal residue" evidence="7">
    <location>
        <position position="1"/>
    </location>
</feature>
<dbReference type="InterPro" id="IPR012337">
    <property type="entry name" value="RNaseH-like_sf"/>
</dbReference>
<dbReference type="PANTHER" id="PTHR46481">
    <property type="entry name" value="ZINC FINGER BED DOMAIN-CONTAINING PROTEIN 4"/>
    <property type="match status" value="1"/>
</dbReference>
<evidence type="ECO:0000256" key="3">
    <source>
        <dbReference type="ARBA" id="ARBA00022771"/>
    </source>
</evidence>
<keyword evidence="2" id="KW-0479">Metal-binding</keyword>
<keyword evidence="8" id="KW-1185">Reference proteome</keyword>
<evidence type="ECO:0000313" key="8">
    <source>
        <dbReference type="Proteomes" id="UP001164746"/>
    </source>
</evidence>
<dbReference type="SUPFAM" id="SSF53098">
    <property type="entry name" value="Ribonuclease H-like"/>
    <property type="match status" value="1"/>
</dbReference>
<evidence type="ECO:0000256" key="4">
    <source>
        <dbReference type="ARBA" id="ARBA00022833"/>
    </source>
</evidence>
<keyword evidence="3" id="KW-0863">Zinc-finger</keyword>
<evidence type="ECO:0000256" key="2">
    <source>
        <dbReference type="ARBA" id="ARBA00022723"/>
    </source>
</evidence>
<sequence>MMALAAPSYTVPTRPTVRARVEKRYADERSNLISRFEKATSVSLTTDTWTSNSTESFITVTAHYLDAEWILHSDVLMTRAMPERHTAENIAEFGLTGKVECCVHDNARNIQKAGTLCPEWGDHSCFAHTLQLCIKPVLELPSVSKPCNNDTALVASMKTTLRDEMTERFQPGRDETAESLPMIASLLDPRYKKLSFLPRQLRRRTHTMLEGRLDDVPLKVSSRDDGDCATPAKRPRLEFMVTSPESSMEDDLQLYLAEKMDDAIPALELWRRNENRFPKVAHVARSVLAVPATSVPSE</sequence>